<evidence type="ECO:0000313" key="2">
    <source>
        <dbReference type="Proteomes" id="UP001501821"/>
    </source>
</evidence>
<dbReference type="PANTHER" id="PTHR36529:SF1">
    <property type="entry name" value="GLYCOSYLTRANSFERASE"/>
    <property type="match status" value="1"/>
</dbReference>
<dbReference type="PANTHER" id="PTHR36529">
    <property type="entry name" value="SLL1095 PROTEIN"/>
    <property type="match status" value="1"/>
</dbReference>
<keyword evidence="2" id="KW-1185">Reference proteome</keyword>
<comment type="caution">
    <text evidence="1">The sequence shown here is derived from an EMBL/GenBank/DDBJ whole genome shotgun (WGS) entry which is preliminary data.</text>
</comment>
<accession>A0ABP7IC35</accession>
<reference evidence="2" key="1">
    <citation type="journal article" date="2019" name="Int. J. Syst. Evol. Microbiol.">
        <title>The Global Catalogue of Microorganisms (GCM) 10K type strain sequencing project: providing services to taxonomists for standard genome sequencing and annotation.</title>
        <authorList>
            <consortium name="The Broad Institute Genomics Platform"/>
            <consortium name="The Broad Institute Genome Sequencing Center for Infectious Disease"/>
            <person name="Wu L."/>
            <person name="Ma J."/>
        </authorList>
    </citation>
    <scope>NUCLEOTIDE SEQUENCE [LARGE SCALE GENOMIC DNA]</scope>
    <source>
        <strain evidence="2">JCM 16953</strain>
    </source>
</reference>
<dbReference type="InterPro" id="IPR029044">
    <property type="entry name" value="Nucleotide-diphossugar_trans"/>
</dbReference>
<organism evidence="1 2">
    <name type="scientific">Nocardioides panacisoli</name>
    <dbReference type="NCBI Taxonomy" id="627624"/>
    <lineage>
        <taxon>Bacteria</taxon>
        <taxon>Bacillati</taxon>
        <taxon>Actinomycetota</taxon>
        <taxon>Actinomycetes</taxon>
        <taxon>Propionibacteriales</taxon>
        <taxon>Nocardioidaceae</taxon>
        <taxon>Nocardioides</taxon>
    </lineage>
</organism>
<dbReference type="Gene3D" id="3.90.550.10">
    <property type="entry name" value="Spore Coat Polysaccharide Biosynthesis Protein SpsA, Chain A"/>
    <property type="match status" value="1"/>
</dbReference>
<dbReference type="InterPro" id="IPR018641">
    <property type="entry name" value="Trfase_1_rSAM/seldom-assoc"/>
</dbReference>
<name>A0ABP7IC35_9ACTN</name>
<dbReference type="RefSeq" id="WP_344774121.1">
    <property type="nucleotide sequence ID" value="NZ_BAABAH010000004.1"/>
</dbReference>
<dbReference type="EMBL" id="BAABAH010000004">
    <property type="protein sequence ID" value="GAA3814674.1"/>
    <property type="molecule type" value="Genomic_DNA"/>
</dbReference>
<gene>
    <name evidence="1" type="ORF">GCM10022242_16030</name>
</gene>
<dbReference type="Proteomes" id="UP001501821">
    <property type="component" value="Unassembled WGS sequence"/>
</dbReference>
<protein>
    <submittedName>
        <fullName evidence="1">DUF2064 domain-containing protein</fullName>
    </submittedName>
</protein>
<evidence type="ECO:0000313" key="1">
    <source>
        <dbReference type="EMBL" id="GAA3814674.1"/>
    </source>
</evidence>
<dbReference type="SUPFAM" id="SSF53448">
    <property type="entry name" value="Nucleotide-diphospho-sugar transferases"/>
    <property type="match status" value="1"/>
</dbReference>
<dbReference type="Pfam" id="PF09837">
    <property type="entry name" value="DUF2064"/>
    <property type="match status" value="1"/>
</dbReference>
<sequence>MTPPCAGVTGLVLAKAPVAGRVKTRLAASVGPAAAARLAAAALLDTLDAMAAAFGPARCRLALNGRLEDAVGGEDLLAALAGWTVVPQHGDTLGARIAHACAGAGGPVVQVGMDTPQVGVRLLAEVAAALDETDAVLGPAVDGGWWVLGLREPAHAAAIADVPMSTPTTGTDTRDALLAAGLTVATAPRLRDIDHLDDLLAVRRLAPAARFAAPGLVDLPGGGS</sequence>
<proteinExistence type="predicted"/>